<keyword evidence="2 7" id="KW-0812">Transmembrane</keyword>
<dbReference type="AlphaFoldDB" id="A0A0S4IT40"/>
<evidence type="ECO:0000256" key="2">
    <source>
        <dbReference type="ARBA" id="ARBA00022692"/>
    </source>
</evidence>
<feature type="transmembrane region" description="Helical" evidence="7">
    <location>
        <begin position="437"/>
        <end position="454"/>
    </location>
</feature>
<feature type="transmembrane region" description="Helical" evidence="7">
    <location>
        <begin position="359"/>
        <end position="377"/>
    </location>
</feature>
<feature type="transmembrane region" description="Helical" evidence="7">
    <location>
        <begin position="397"/>
        <end position="416"/>
    </location>
</feature>
<dbReference type="Proteomes" id="UP000051952">
    <property type="component" value="Unassembled WGS sequence"/>
</dbReference>
<evidence type="ECO:0000256" key="5">
    <source>
        <dbReference type="ARBA" id="ARBA00023136"/>
    </source>
</evidence>
<reference evidence="11" key="1">
    <citation type="submission" date="2015-09" db="EMBL/GenBank/DDBJ databases">
        <authorList>
            <consortium name="Pathogen Informatics"/>
        </authorList>
    </citation>
    <scope>NUCLEOTIDE SEQUENCE [LARGE SCALE GENOMIC DNA]</scope>
    <source>
        <strain evidence="11">Lake Konstanz</strain>
    </source>
</reference>
<keyword evidence="11" id="KW-1185">Reference proteome</keyword>
<dbReference type="OrthoDB" id="29657at2759"/>
<keyword evidence="3 8" id="KW-0732">Signal</keyword>
<feature type="region of interest" description="Disordered" evidence="6">
    <location>
        <begin position="499"/>
        <end position="534"/>
    </location>
</feature>
<dbReference type="PANTHER" id="PTHR21229:SF2">
    <property type="entry name" value="RE59932P"/>
    <property type="match status" value="1"/>
</dbReference>
<feature type="transmembrane region" description="Helical" evidence="7">
    <location>
        <begin position="460"/>
        <end position="484"/>
    </location>
</feature>
<feature type="signal peptide" evidence="8">
    <location>
        <begin position="1"/>
        <end position="26"/>
    </location>
</feature>
<keyword evidence="4 7" id="KW-1133">Transmembrane helix</keyword>
<feature type="compositionally biased region" description="Acidic residues" evidence="6">
    <location>
        <begin position="501"/>
        <end position="513"/>
    </location>
</feature>
<feature type="transmembrane region" description="Helical" evidence="7">
    <location>
        <begin position="287"/>
        <end position="309"/>
    </location>
</feature>
<evidence type="ECO:0000256" key="1">
    <source>
        <dbReference type="ARBA" id="ARBA00004141"/>
    </source>
</evidence>
<name>A0A0S4IT40_BODSA</name>
<comment type="subcellular location">
    <subcellularLocation>
        <location evidence="1">Membrane</location>
        <topology evidence="1">Multi-pass membrane protein</topology>
    </subcellularLocation>
</comment>
<dbReference type="EMBL" id="CYKH01000223">
    <property type="protein sequence ID" value="CUE99405.1"/>
    <property type="molecule type" value="Genomic_DNA"/>
</dbReference>
<accession>A0A0S4IT40</accession>
<dbReference type="Pfam" id="PF06814">
    <property type="entry name" value="GOST_TM"/>
    <property type="match status" value="1"/>
</dbReference>
<feature type="domain" description="GOST seven transmembrane" evidence="9">
    <location>
        <begin position="278"/>
        <end position="494"/>
    </location>
</feature>
<evidence type="ECO:0000256" key="6">
    <source>
        <dbReference type="SAM" id="MobiDB-lite"/>
    </source>
</evidence>
<evidence type="ECO:0000256" key="8">
    <source>
        <dbReference type="SAM" id="SignalP"/>
    </source>
</evidence>
<dbReference type="InterPro" id="IPR009637">
    <property type="entry name" value="GPR107/GPR108-like"/>
</dbReference>
<protein>
    <submittedName>
        <fullName evidence="10">Membrane-associated protein, putative</fullName>
    </submittedName>
</protein>
<dbReference type="PANTHER" id="PTHR21229">
    <property type="entry name" value="LUNG SEVEN TRANSMEMBRANE RECEPTOR"/>
    <property type="match status" value="1"/>
</dbReference>
<evidence type="ECO:0000313" key="11">
    <source>
        <dbReference type="Proteomes" id="UP000051952"/>
    </source>
</evidence>
<evidence type="ECO:0000259" key="9">
    <source>
        <dbReference type="Pfam" id="PF06814"/>
    </source>
</evidence>
<evidence type="ECO:0000256" key="4">
    <source>
        <dbReference type="ARBA" id="ARBA00022989"/>
    </source>
</evidence>
<organism evidence="10 11">
    <name type="scientific">Bodo saltans</name>
    <name type="common">Flagellated protozoan</name>
    <dbReference type="NCBI Taxonomy" id="75058"/>
    <lineage>
        <taxon>Eukaryota</taxon>
        <taxon>Discoba</taxon>
        <taxon>Euglenozoa</taxon>
        <taxon>Kinetoplastea</taxon>
        <taxon>Metakinetoplastina</taxon>
        <taxon>Eubodonida</taxon>
        <taxon>Bodonidae</taxon>
        <taxon>Bodo</taxon>
    </lineage>
</organism>
<feature type="chain" id="PRO_5006621607" evidence="8">
    <location>
        <begin position="27"/>
        <end position="564"/>
    </location>
</feature>
<sequence length="564" mass="62025">MTSLSSVLVAAALVVTVALIIQPSQATNFTLTVKKDSRRVIDLGVFGYAANGKLFFELKDFFLHDMDEYATATEKIGFTLDKVVSASFARQERAHAIKETKKDMGEDKDNVCFVDDSAVSPLKRFNIPLQEALNQAMTKYEHKSAQGSDTAAAADAAAPAAPISKEAVQRQANELRGSLSGLSTTITIPEGAEGLYALFFYNCKKANKNKDPAHVSFKVAVSQYNVIKGSIGSDEEERNYLSVGEYPLSFMYTITALIFGGGLFYWHRVLYHSGPEVARNVRSIHHLMYLLVVLKVITLVLHVVVLTYRSSTGRMSAGLDYLFYFFQTVKGVALFTVIVLLGTGWSILKPFLSDRDRKLLLAILPLQILANIALAVIEEQSEGSKSWAQWRDALRLFDVACCCAVLLPVVWSIRSMKDGSSASKATQRSLARLKQFRTFYVAAVMFIYFTRIVIEFIGEYLPYTATWVAAFLYEVAAVLFYAFVARQFRPTAESILRAMGNDEDDGVDDDEGTEGGSARKGGKRGGDAESERFVVVGTGANDDVEDIELEDDNEAAGAAVVANK</sequence>
<feature type="transmembrane region" description="Helical" evidence="7">
    <location>
        <begin position="246"/>
        <end position="266"/>
    </location>
</feature>
<dbReference type="InterPro" id="IPR053937">
    <property type="entry name" value="GOST_TM"/>
</dbReference>
<dbReference type="GO" id="GO:0016020">
    <property type="term" value="C:membrane"/>
    <property type="evidence" value="ECO:0007669"/>
    <property type="project" value="UniProtKB-SubCell"/>
</dbReference>
<evidence type="ECO:0000256" key="3">
    <source>
        <dbReference type="ARBA" id="ARBA00022729"/>
    </source>
</evidence>
<gene>
    <name evidence="10" type="ORF">BSAL_58015</name>
</gene>
<proteinExistence type="predicted"/>
<evidence type="ECO:0000256" key="7">
    <source>
        <dbReference type="SAM" id="Phobius"/>
    </source>
</evidence>
<keyword evidence="5 7" id="KW-0472">Membrane</keyword>
<dbReference type="GO" id="GO:0005794">
    <property type="term" value="C:Golgi apparatus"/>
    <property type="evidence" value="ECO:0007669"/>
    <property type="project" value="TreeGrafter"/>
</dbReference>
<feature type="transmembrane region" description="Helical" evidence="7">
    <location>
        <begin position="321"/>
        <end position="347"/>
    </location>
</feature>
<dbReference type="VEuPathDB" id="TriTrypDB:BSAL_58015"/>
<evidence type="ECO:0000313" key="10">
    <source>
        <dbReference type="EMBL" id="CUE99405.1"/>
    </source>
</evidence>